<sequence length="104" mass="12206">MPTTAKITSQTGRRKQKKEVLLRFREQDSENGISFETFEKLMQITEMNKTELLHKALRIMVKQYIAPYEQDDGPLTEEQYEALKKMSPVSNVSEEEMETLFTKD</sequence>
<comment type="caution">
    <text evidence="1">The sequence shown here is derived from an EMBL/GenBank/DDBJ whole genome shotgun (WGS) entry which is preliminary data.</text>
</comment>
<name>A0ABT0MV50_9GAMM</name>
<keyword evidence="2" id="KW-1185">Reference proteome</keyword>
<evidence type="ECO:0000313" key="2">
    <source>
        <dbReference type="Proteomes" id="UP001203069"/>
    </source>
</evidence>
<gene>
    <name evidence="1" type="ORF">MFP26_13600</name>
</gene>
<proteinExistence type="predicted"/>
<organism evidence="1 2">
    <name type="scientific">Brenneria tiliae</name>
    <dbReference type="NCBI Taxonomy" id="2914984"/>
    <lineage>
        <taxon>Bacteria</taxon>
        <taxon>Pseudomonadati</taxon>
        <taxon>Pseudomonadota</taxon>
        <taxon>Gammaproteobacteria</taxon>
        <taxon>Enterobacterales</taxon>
        <taxon>Pectobacteriaceae</taxon>
        <taxon>Brenneria</taxon>
    </lineage>
</organism>
<dbReference type="EMBL" id="JAKPBZ010000112">
    <property type="protein sequence ID" value="MCL2893718.1"/>
    <property type="molecule type" value="Genomic_DNA"/>
</dbReference>
<protein>
    <submittedName>
        <fullName evidence="1">Uncharacterized protein</fullName>
    </submittedName>
</protein>
<dbReference type="RefSeq" id="WP_249245103.1">
    <property type="nucleotide sequence ID" value="NZ_JAKPBZ010000112.1"/>
</dbReference>
<reference evidence="1 2" key="1">
    <citation type="submission" date="2022-02" db="EMBL/GenBank/DDBJ databases">
        <title>Description of Brenneria tiliae sp. nov. isolated from symptomatic Tilia x moltkei and Tilia x europaea trees in the UK.</title>
        <authorList>
            <person name="Kile H."/>
        </authorList>
    </citation>
    <scope>NUCLEOTIDE SEQUENCE [LARGE SCALE GENOMIC DNA]</scope>
    <source>
        <strain evidence="1 2">MC1SB4.1</strain>
    </source>
</reference>
<evidence type="ECO:0000313" key="1">
    <source>
        <dbReference type="EMBL" id="MCL2893718.1"/>
    </source>
</evidence>
<accession>A0ABT0MV50</accession>
<dbReference type="Proteomes" id="UP001203069">
    <property type="component" value="Unassembled WGS sequence"/>
</dbReference>